<dbReference type="Pfam" id="PF07690">
    <property type="entry name" value="MFS_1"/>
    <property type="match status" value="1"/>
</dbReference>
<feature type="transmembrane region" description="Helical" evidence="1">
    <location>
        <begin position="48"/>
        <end position="66"/>
    </location>
</feature>
<evidence type="ECO:0000313" key="3">
    <source>
        <dbReference type="Proteomes" id="UP000223071"/>
    </source>
</evidence>
<dbReference type="GO" id="GO:0022857">
    <property type="term" value="F:transmembrane transporter activity"/>
    <property type="evidence" value="ECO:0007669"/>
    <property type="project" value="InterPro"/>
</dbReference>
<evidence type="ECO:0000313" key="2">
    <source>
        <dbReference type="EMBL" id="PFG73391.1"/>
    </source>
</evidence>
<organism evidence="2 3">
    <name type="scientific">Tepidiforma thermophila (strain KCTC 52669 / CGMCC 1.13589 / G233)</name>
    <dbReference type="NCBI Taxonomy" id="2761530"/>
    <lineage>
        <taxon>Bacteria</taxon>
        <taxon>Bacillati</taxon>
        <taxon>Chloroflexota</taxon>
        <taxon>Tepidiformia</taxon>
        <taxon>Tepidiformales</taxon>
        <taxon>Tepidiformaceae</taxon>
        <taxon>Tepidiforma</taxon>
    </lineage>
</organism>
<protein>
    <recommendedName>
        <fullName evidence="4">MFS transporter</fullName>
    </recommendedName>
</protein>
<gene>
    <name evidence="2" type="ORF">A9A59_0586</name>
</gene>
<dbReference type="Proteomes" id="UP000223071">
    <property type="component" value="Unassembled WGS sequence"/>
</dbReference>
<reference evidence="2 3" key="1">
    <citation type="submission" date="2017-09" db="EMBL/GenBank/DDBJ databases">
        <title>Sequencing the genomes of two abundant thermophiles in Great Basin hot springs: Thermocrinis jamiesonii and novel Chloroflexi Thermoflexus hugenholtzii.</title>
        <authorList>
            <person name="Hedlund B."/>
        </authorList>
    </citation>
    <scope>NUCLEOTIDE SEQUENCE [LARGE SCALE GENOMIC DNA]</scope>
    <source>
        <strain evidence="2 3">G233</strain>
    </source>
</reference>
<feature type="transmembrane region" description="Helical" evidence="1">
    <location>
        <begin position="395"/>
        <end position="415"/>
    </location>
</feature>
<dbReference type="Gene3D" id="1.20.1250.20">
    <property type="entry name" value="MFS general substrate transporter like domains"/>
    <property type="match status" value="1"/>
</dbReference>
<proteinExistence type="predicted"/>
<dbReference type="EMBL" id="PDJQ01000001">
    <property type="protein sequence ID" value="PFG73391.1"/>
    <property type="molecule type" value="Genomic_DNA"/>
</dbReference>
<dbReference type="InterPro" id="IPR036259">
    <property type="entry name" value="MFS_trans_sf"/>
</dbReference>
<dbReference type="InterPro" id="IPR011701">
    <property type="entry name" value="MFS"/>
</dbReference>
<feature type="transmembrane region" description="Helical" evidence="1">
    <location>
        <begin position="332"/>
        <end position="357"/>
    </location>
</feature>
<evidence type="ECO:0000256" key="1">
    <source>
        <dbReference type="SAM" id="Phobius"/>
    </source>
</evidence>
<feature type="transmembrane region" description="Helical" evidence="1">
    <location>
        <begin position="369"/>
        <end position="389"/>
    </location>
</feature>
<comment type="caution">
    <text evidence="2">The sequence shown here is derived from an EMBL/GenBank/DDBJ whole genome shotgun (WGS) entry which is preliminary data.</text>
</comment>
<dbReference type="AlphaFoldDB" id="A0A2A9HE30"/>
<dbReference type="SUPFAM" id="SSF103473">
    <property type="entry name" value="MFS general substrate transporter"/>
    <property type="match status" value="1"/>
</dbReference>
<keyword evidence="1" id="KW-0812">Transmembrane</keyword>
<feature type="transmembrane region" description="Helical" evidence="1">
    <location>
        <begin position="223"/>
        <end position="245"/>
    </location>
</feature>
<evidence type="ECO:0008006" key="4">
    <source>
        <dbReference type="Google" id="ProtNLM"/>
    </source>
</evidence>
<feature type="transmembrane region" description="Helical" evidence="1">
    <location>
        <begin position="136"/>
        <end position="161"/>
    </location>
</feature>
<keyword evidence="3" id="KW-1185">Reference proteome</keyword>
<dbReference type="RefSeq" id="WP_098502848.1">
    <property type="nucleotide sequence ID" value="NZ_PDJQ01000001.1"/>
</dbReference>
<feature type="transmembrane region" description="Helical" evidence="1">
    <location>
        <begin position="287"/>
        <end position="312"/>
    </location>
</feature>
<feature type="transmembrane region" description="Helical" evidence="1">
    <location>
        <begin position="257"/>
        <end position="275"/>
    </location>
</feature>
<keyword evidence="1" id="KW-0472">Membrane</keyword>
<keyword evidence="1" id="KW-1133">Transmembrane helix</keyword>
<feature type="transmembrane region" description="Helical" evidence="1">
    <location>
        <begin position="167"/>
        <end position="188"/>
    </location>
</feature>
<accession>A0A2A9HE30</accession>
<feature type="transmembrane region" description="Helical" evidence="1">
    <location>
        <begin position="78"/>
        <end position="97"/>
    </location>
</feature>
<sequence length="442" mass="46072">MDSREPSSLRFERALSYAARFTAQTSQNIWLAALFLVAGTGAKPALDLSSLFIAMLLPSILLGLPGGSIADRLGPGRGYAFGALLRFLPVAAGTWLLDGGTSAWVLAFLYSTGSQVFTPAELALVRPLQASHVGRVHSWLAALQYAGQAAGMLVLAPALYFLGGPTAMVIGAAVGMSLLFALTVVLAVRVAPLARAFAAGSARAALSFRETIAFFGRESLARYALVALGLKMVVSKGIVVALPFYLERDLGLGWEAMAYLFAPGVLGVLAGLWWCSRELTLARAHEVLRLGLLGLLVALAALTALDYGITAVAQYSHIPPVARLEASMNTTFAVAIPVAFLLGVSLSGLLIAGRVALTETAPAGQHGRVFAVQLTLTETAISLPLLALGVGTTYAGARVTLAAMALLVGGFLLLAELDRARFLRRVGQPADLLPRPAASPGA</sequence>
<name>A0A2A9HE30_TEPT2</name>